<dbReference type="PANTHER" id="PTHR45753">
    <property type="entry name" value="ORNITHINE CARBAMOYLTRANSFERASE, MITOCHONDRIAL"/>
    <property type="match status" value="1"/>
</dbReference>
<keyword evidence="1 4" id="KW-0808">Transferase</keyword>
<dbReference type="Gene3D" id="3.40.50.1370">
    <property type="entry name" value="Aspartate/ornithine carbamoyltransferase"/>
    <property type="match status" value="2"/>
</dbReference>
<evidence type="ECO:0000256" key="1">
    <source>
        <dbReference type="ARBA" id="ARBA00022679"/>
    </source>
</evidence>
<dbReference type="AlphaFoldDB" id="A0A8J8CEC1"/>
<dbReference type="NCBIfam" id="NF001986">
    <property type="entry name" value="PRK00779.1"/>
    <property type="match status" value="1"/>
</dbReference>
<dbReference type="Proteomes" id="UP000768163">
    <property type="component" value="Unassembled WGS sequence"/>
</dbReference>
<dbReference type="InterPro" id="IPR006131">
    <property type="entry name" value="Asp_carbamoyltransf_Asp/Orn-bd"/>
</dbReference>
<dbReference type="PRINTS" id="PR00102">
    <property type="entry name" value="OTCASE"/>
</dbReference>
<dbReference type="GO" id="GO:0019240">
    <property type="term" value="P:citrulline biosynthetic process"/>
    <property type="evidence" value="ECO:0007669"/>
    <property type="project" value="TreeGrafter"/>
</dbReference>
<comment type="catalytic activity">
    <reaction evidence="2">
        <text>carbamoyl phosphate + L-ornithine = L-citrulline + phosphate + H(+)</text>
        <dbReference type="Rhea" id="RHEA:19513"/>
        <dbReference type="ChEBI" id="CHEBI:15378"/>
        <dbReference type="ChEBI" id="CHEBI:43474"/>
        <dbReference type="ChEBI" id="CHEBI:46911"/>
        <dbReference type="ChEBI" id="CHEBI:57743"/>
        <dbReference type="ChEBI" id="CHEBI:58228"/>
        <dbReference type="EC" id="2.1.3.3"/>
    </reaction>
</comment>
<dbReference type="Proteomes" id="UP000738826">
    <property type="component" value="Unassembled WGS sequence"/>
</dbReference>
<dbReference type="GO" id="GO:0016597">
    <property type="term" value="F:amino acid binding"/>
    <property type="evidence" value="ECO:0007669"/>
    <property type="project" value="InterPro"/>
</dbReference>
<reference evidence="7" key="1">
    <citation type="submission" date="2019-11" db="EMBL/GenBank/DDBJ databases">
        <title>Lipid analysis of CO2-rich subsurface aquifers suggests an autotrophy-based deep biosphere with lysolipids enriched in CPR bacteria.</title>
        <authorList>
            <person name="Probst A.J."/>
            <person name="Elling F.J."/>
            <person name="Castelle C.J."/>
            <person name="Zhu Q."/>
            <person name="Elvert M."/>
            <person name="Birarda G."/>
            <person name="Holman H.-Y."/>
            <person name="Lane K.R."/>
            <person name="Ladd B."/>
            <person name="Ryan M.C."/>
            <person name="Woyke T."/>
            <person name="Hinrichs K.-U."/>
            <person name="Banfield J.F."/>
        </authorList>
    </citation>
    <scope>NUCLEOTIDE SEQUENCE</scope>
    <source>
        <strain evidence="7">CG_2015-01_33_1645</strain>
        <strain evidence="8">CG_2015-04_33_537</strain>
    </source>
</reference>
<evidence type="ECO:0000313" key="7">
    <source>
        <dbReference type="EMBL" id="NCN64815.1"/>
    </source>
</evidence>
<evidence type="ECO:0000313" key="9">
    <source>
        <dbReference type="Proteomes" id="UP000768163"/>
    </source>
</evidence>
<evidence type="ECO:0000313" key="8">
    <source>
        <dbReference type="EMBL" id="NCS91279.1"/>
    </source>
</evidence>
<dbReference type="PANTHER" id="PTHR45753:SF3">
    <property type="entry name" value="ORNITHINE TRANSCARBAMYLASE, MITOCHONDRIAL"/>
    <property type="match status" value="1"/>
</dbReference>
<evidence type="ECO:0000256" key="2">
    <source>
        <dbReference type="ARBA" id="ARBA00048772"/>
    </source>
</evidence>
<dbReference type="EMBL" id="JAACVF010000044">
    <property type="protein sequence ID" value="NCN64815.1"/>
    <property type="molecule type" value="Genomic_DNA"/>
</dbReference>
<dbReference type="InterPro" id="IPR006132">
    <property type="entry name" value="Asp/Orn_carbamoyltranf_P-bd"/>
</dbReference>
<dbReference type="PRINTS" id="PR00100">
    <property type="entry name" value="AOTCASE"/>
</dbReference>
<comment type="caution">
    <text evidence="7">The sequence shown here is derived from an EMBL/GenBank/DDBJ whole genome shotgun (WGS) entry which is preliminary data.</text>
</comment>
<dbReference type="FunFam" id="3.40.50.1370:FF:000008">
    <property type="entry name" value="Ornithine carbamoyltransferase"/>
    <property type="match status" value="1"/>
</dbReference>
<name>A0A8J8CEC1_9ARCH</name>
<evidence type="ECO:0000256" key="3">
    <source>
        <dbReference type="NCBIfam" id="TIGR00658"/>
    </source>
</evidence>
<protein>
    <recommendedName>
        <fullName evidence="3">Ornithine carbamoyltransferase</fullName>
        <ecNumber evidence="3">2.1.3.3</ecNumber>
    </recommendedName>
</protein>
<dbReference type="InterPro" id="IPR006130">
    <property type="entry name" value="Asp/Orn_carbamoylTrfase"/>
</dbReference>
<evidence type="ECO:0000259" key="5">
    <source>
        <dbReference type="Pfam" id="PF00185"/>
    </source>
</evidence>
<dbReference type="Pfam" id="PF00185">
    <property type="entry name" value="OTCace"/>
    <property type="match status" value="1"/>
</dbReference>
<feature type="domain" description="Aspartate/ornithine carbamoyltransferase Asp/Orn-binding" evidence="5">
    <location>
        <begin position="157"/>
        <end position="305"/>
    </location>
</feature>
<sequence length="310" mass="35565">MSICHKTKNMVKSILSVSDLNKQEILNLINLAGILKKDKNLYGDALAKKIFLLLFEKPSTRTRVSFESAIKQMNGKTVFLGRDESQLSRNERIEDMARVLDKYVDCVIARVYKHSDLIKFKNSAGIPVINALSDLEHPVQILSDVWTMFEITGNFDFKLAYLGDCNNVSNSLIIASKIMGFEIAVASPGKYKSKYTENLNKSGIKNFEFCENTTDAVKDADFIYTDVWTSMGQERKDEDNKRIKAFEKFRITKKLLSVAKKDVKIMHCMPIHYGMEIEEELVNSRHSIIFTQAENKIYMEKAVLVKIWEF</sequence>
<evidence type="ECO:0000256" key="4">
    <source>
        <dbReference type="RuleBase" id="RU003634"/>
    </source>
</evidence>
<dbReference type="NCBIfam" id="TIGR00658">
    <property type="entry name" value="orni_carb_tr"/>
    <property type="match status" value="1"/>
</dbReference>
<organism evidence="7 9">
    <name type="scientific">Candidatus Altarchaeum hamiconexum</name>
    <dbReference type="NCBI Taxonomy" id="1803513"/>
    <lineage>
        <taxon>Archaea</taxon>
        <taxon>Candidatus Altarchaeota</taxon>
        <taxon>Candidatus Altiarchaeia</taxon>
        <taxon>Candidatus Altarchaeales</taxon>
        <taxon>Candidatus Altarchaeaceae</taxon>
        <taxon>Candidatus Altarchaeum</taxon>
    </lineage>
</organism>
<evidence type="ECO:0000259" key="6">
    <source>
        <dbReference type="Pfam" id="PF02729"/>
    </source>
</evidence>
<dbReference type="Pfam" id="PF02729">
    <property type="entry name" value="OTCace_N"/>
    <property type="match status" value="1"/>
</dbReference>
<dbReference type="SUPFAM" id="SSF53671">
    <property type="entry name" value="Aspartate/ornithine carbamoyltransferase"/>
    <property type="match status" value="1"/>
</dbReference>
<dbReference type="GO" id="GO:0004585">
    <property type="term" value="F:ornithine carbamoyltransferase activity"/>
    <property type="evidence" value="ECO:0007669"/>
    <property type="project" value="UniProtKB-UniRule"/>
</dbReference>
<dbReference type="InterPro" id="IPR002292">
    <property type="entry name" value="Orn/put_carbamltrans"/>
</dbReference>
<comment type="similarity">
    <text evidence="4">Belongs to the aspartate/ornithine carbamoyltransferase superfamily.</text>
</comment>
<dbReference type="GO" id="GO:0042450">
    <property type="term" value="P:L-arginine biosynthetic process via ornithine"/>
    <property type="evidence" value="ECO:0007669"/>
    <property type="project" value="UniProtKB-UniRule"/>
</dbReference>
<dbReference type="PROSITE" id="PS00097">
    <property type="entry name" value="CARBAMOYLTRANSFERASE"/>
    <property type="match status" value="1"/>
</dbReference>
<proteinExistence type="inferred from homology"/>
<accession>A0A8J8CEC1</accession>
<feature type="domain" description="Aspartate/ornithine carbamoyltransferase carbamoyl-P binding" evidence="6">
    <location>
        <begin position="12"/>
        <end position="150"/>
    </location>
</feature>
<gene>
    <name evidence="7" type="primary">argF</name>
    <name evidence="8" type="ORF">GW779_02490</name>
    <name evidence="7" type="ORF">GW910_01890</name>
</gene>
<dbReference type="InterPro" id="IPR036901">
    <property type="entry name" value="Asp/Orn_carbamoylTrfase_sf"/>
</dbReference>
<dbReference type="EMBL" id="JAACQH010000046">
    <property type="protein sequence ID" value="NCS91279.1"/>
    <property type="molecule type" value="Genomic_DNA"/>
</dbReference>
<dbReference type="EC" id="2.1.3.3" evidence="3"/>